<name>A0A0M0K184_9EUKA</name>
<dbReference type="InterPro" id="IPR036291">
    <property type="entry name" value="NAD(P)-bd_dom_sf"/>
</dbReference>
<evidence type="ECO:0000256" key="1">
    <source>
        <dbReference type="ARBA" id="ARBA00007637"/>
    </source>
</evidence>
<dbReference type="InterPro" id="IPR036188">
    <property type="entry name" value="FAD/NAD-bd_sf"/>
</dbReference>
<dbReference type="SUPFAM" id="SSF51905">
    <property type="entry name" value="FAD/NAD(P)-binding domain"/>
    <property type="match status" value="1"/>
</dbReference>
<dbReference type="InterPro" id="IPR001509">
    <property type="entry name" value="Epimerase_deHydtase"/>
</dbReference>
<keyword evidence="2" id="KW-0812">Transmembrane</keyword>
<accession>A0A0M0K184</accession>
<evidence type="ECO:0000313" key="5">
    <source>
        <dbReference type="EMBL" id="KOO32564.1"/>
    </source>
</evidence>
<keyword evidence="6" id="KW-1185">Reference proteome</keyword>
<dbReference type="Pfam" id="PF01593">
    <property type="entry name" value="Amino_oxidase"/>
    <property type="match status" value="1"/>
</dbReference>
<gene>
    <name evidence="5" type="ORF">Ctob_013908</name>
</gene>
<feature type="domain" description="Amine oxidase" evidence="4">
    <location>
        <begin position="407"/>
        <end position="667"/>
    </location>
</feature>
<organism evidence="5 6">
    <name type="scientific">Chrysochromulina tobinii</name>
    <dbReference type="NCBI Taxonomy" id="1460289"/>
    <lineage>
        <taxon>Eukaryota</taxon>
        <taxon>Haptista</taxon>
        <taxon>Haptophyta</taxon>
        <taxon>Prymnesiophyceae</taxon>
        <taxon>Prymnesiales</taxon>
        <taxon>Chrysochromulinaceae</taxon>
        <taxon>Chrysochromulina</taxon>
    </lineage>
</organism>
<dbReference type="SUPFAM" id="SSF51735">
    <property type="entry name" value="NAD(P)-binding Rossmann-fold domains"/>
    <property type="match status" value="1"/>
</dbReference>
<dbReference type="InterPro" id="IPR002937">
    <property type="entry name" value="Amino_oxidase"/>
</dbReference>
<evidence type="ECO:0000259" key="4">
    <source>
        <dbReference type="Pfam" id="PF01593"/>
    </source>
</evidence>
<sequence>MAPEHDQREAPKWPWVALGFFVGLLAVLFVPPAGGGMRGDVGCGAVPIVAPPLVRRQMDGQAKNVLVTGGAGLIGSHFALALIDRKGFNVTVVDDLSRGSIETILRLQAIAEQAGEPFNFVRLDVNEEHQMVELLKRHAIDTVVHFGANAYVGESMVHPEDYYQNITASTVSIVRAMHRVGLTKLIFSSSCATFGAPTTFPITELTPQRPTNPYGQAKLQAEQAIVAFLRAQERAKVPFSAALLRYFNVVGADPQGRLGPHLSHAANRKYPRILDAAYDVALGLRPYLTVMGDSFPTKDKSAARDYIHVSDLVDAHVLLLYALRDNDLLYYNVGNGQPYELGWKPRFPDIESMVRHGWDWRVNHYGNPPAPSVDPLQYNYVLFDERNDTAPPLKSNPRIVVIGAGPTGLCAAYRLHELGYTNWELVEGTTEPAGLACTIKDEKNFAWDIGVHCLFSHFEFFDALLDDLLPPAEWLYHQRYSPARMRNTWVGYPVQANVWRLPEKEVMTILSDLAQKDAKPKPPPPRNFEEFLIAKFGKALTDTFMAPYNAKVWAHPANEMNHIWVGERVAEIKSQSVFSNVINKRDAPKWGPNAQFRYPMNGTGHIWVKVWNTLPKENKRLGARVTSVRTKDGAKELELADGRKVPFDGLLSTMPLPQLLRMTPDHPELAKLAEGNNGAADHSKFKHQTVNLVGIGVTGTAVPTELDGVHWVYFPEDEYIFYRVTILSNFSPLMVAKPWQQWSLLIEVSESRFRKNVWTGLGNTWPVDEQDLIRQVIAGLHRGGMLPKDASIVSTWSKRLEYGYPVPYVERNMHVHTADMALRNLGIWSRGRFGSWKYEVGNQDHSCMLGVDAVDSMLFGGNAAGREATFNAPDVVNNNMRKYDRDFDPLELSRTAGRAHTFGKPPRRMARKPQWDWVLPHCDEKDEWVDQIRKVMVALPAETKWLIHGYERCGVADVKRPMKEMLREALNHHDRVPHTFHAPPISGWVQHIVSRYSTLPDVLLFTPATVSKTSKVFTAAALTEAMATAGDFAVWGSHVVEMPQSLHTAFCAKIWPFAKKARTKPCPDRVVSMADAVIMVPRRRVQLLTLQTWKQLYDLIKGSDAESAKNAQLLEFGWHLLLGQPAALPHRASAKH</sequence>
<dbReference type="Gene3D" id="3.50.50.60">
    <property type="entry name" value="FAD/NAD(P)-binding domain"/>
    <property type="match status" value="1"/>
</dbReference>
<proteinExistence type="inferred from homology"/>
<reference evidence="6" key="1">
    <citation type="journal article" date="2015" name="PLoS Genet.">
        <title>Genome Sequence and Transcriptome Analyses of Chrysochromulina tobin: Metabolic Tools for Enhanced Algal Fitness in the Prominent Order Prymnesiales (Haptophyceae).</title>
        <authorList>
            <person name="Hovde B.T."/>
            <person name="Deodato C.R."/>
            <person name="Hunsperger H.M."/>
            <person name="Ryken S.A."/>
            <person name="Yost W."/>
            <person name="Jha R.K."/>
            <person name="Patterson J."/>
            <person name="Monnat R.J. Jr."/>
            <person name="Barlow S.B."/>
            <person name="Starkenburg S.R."/>
            <person name="Cattolico R.A."/>
        </authorList>
    </citation>
    <scope>NUCLEOTIDE SEQUENCE</scope>
    <source>
        <strain evidence="6">CCMP291</strain>
    </source>
</reference>
<dbReference type="EMBL" id="JWZX01001739">
    <property type="protein sequence ID" value="KOO32564.1"/>
    <property type="molecule type" value="Genomic_DNA"/>
</dbReference>
<dbReference type="PANTHER" id="PTHR43725">
    <property type="entry name" value="UDP-GLUCOSE 4-EPIMERASE"/>
    <property type="match status" value="1"/>
</dbReference>
<feature type="transmembrane region" description="Helical" evidence="2">
    <location>
        <begin position="12"/>
        <end position="30"/>
    </location>
</feature>
<feature type="domain" description="NAD-dependent epimerase/dehydratase" evidence="3">
    <location>
        <begin position="65"/>
        <end position="334"/>
    </location>
</feature>
<dbReference type="PANTHER" id="PTHR43725:SF53">
    <property type="entry name" value="UDP-ARABINOSE 4-EPIMERASE 1"/>
    <property type="match status" value="1"/>
</dbReference>
<evidence type="ECO:0000313" key="6">
    <source>
        <dbReference type="Proteomes" id="UP000037460"/>
    </source>
</evidence>
<evidence type="ECO:0000259" key="3">
    <source>
        <dbReference type="Pfam" id="PF01370"/>
    </source>
</evidence>
<dbReference type="GO" id="GO:0016491">
    <property type="term" value="F:oxidoreductase activity"/>
    <property type="evidence" value="ECO:0007669"/>
    <property type="project" value="InterPro"/>
</dbReference>
<dbReference type="AlphaFoldDB" id="A0A0M0K184"/>
<keyword evidence="2" id="KW-0472">Membrane</keyword>
<evidence type="ECO:0000256" key="2">
    <source>
        <dbReference type="SAM" id="Phobius"/>
    </source>
</evidence>
<dbReference type="OrthoDB" id="9402762at2759"/>
<comment type="similarity">
    <text evidence="1">Belongs to the NAD(P)-dependent epimerase/dehydratase family.</text>
</comment>
<comment type="caution">
    <text evidence="5">The sequence shown here is derived from an EMBL/GenBank/DDBJ whole genome shotgun (WGS) entry which is preliminary data.</text>
</comment>
<dbReference type="Gene3D" id="3.40.50.720">
    <property type="entry name" value="NAD(P)-binding Rossmann-like Domain"/>
    <property type="match status" value="1"/>
</dbReference>
<protein>
    <submittedName>
        <fullName evidence="5">Udp-galactopyranose mutase</fullName>
    </submittedName>
</protein>
<dbReference type="Proteomes" id="UP000037460">
    <property type="component" value="Unassembled WGS sequence"/>
</dbReference>
<dbReference type="Pfam" id="PF01370">
    <property type="entry name" value="Epimerase"/>
    <property type="match status" value="1"/>
</dbReference>
<dbReference type="Gene3D" id="3.90.25.10">
    <property type="entry name" value="UDP-galactose 4-epimerase, domain 1"/>
    <property type="match status" value="1"/>
</dbReference>
<keyword evidence="2" id="KW-1133">Transmembrane helix</keyword>